<evidence type="ECO:0000259" key="2">
    <source>
        <dbReference type="Pfam" id="PF13579"/>
    </source>
</evidence>
<dbReference type="EMBL" id="JACFYF010000005">
    <property type="protein sequence ID" value="MBA5762791.1"/>
    <property type="molecule type" value="Genomic_DNA"/>
</dbReference>
<dbReference type="InterPro" id="IPR001296">
    <property type="entry name" value="Glyco_trans_1"/>
</dbReference>
<gene>
    <name evidence="3" type="ORF">H2O73_10585</name>
</gene>
<keyword evidence="3" id="KW-0808">Transferase</keyword>
<dbReference type="InterPro" id="IPR028098">
    <property type="entry name" value="Glyco_trans_4-like_N"/>
</dbReference>
<evidence type="ECO:0000259" key="1">
    <source>
        <dbReference type="Pfam" id="PF00534"/>
    </source>
</evidence>
<dbReference type="Pfam" id="PF00534">
    <property type="entry name" value="Glycos_transf_1"/>
    <property type="match status" value="1"/>
</dbReference>
<evidence type="ECO:0000313" key="3">
    <source>
        <dbReference type="EMBL" id="MBA5762791.1"/>
    </source>
</evidence>
<dbReference type="Pfam" id="PF13579">
    <property type="entry name" value="Glyco_trans_4_4"/>
    <property type="match status" value="1"/>
</dbReference>
<organism evidence="3 4">
    <name type="scientific">Vibrio marinisediminis</name>
    <dbReference type="NCBI Taxonomy" id="2758441"/>
    <lineage>
        <taxon>Bacteria</taxon>
        <taxon>Pseudomonadati</taxon>
        <taxon>Pseudomonadota</taxon>
        <taxon>Gammaproteobacteria</taxon>
        <taxon>Vibrionales</taxon>
        <taxon>Vibrionaceae</taxon>
        <taxon>Vibrio</taxon>
    </lineage>
</organism>
<proteinExistence type="predicted"/>
<dbReference type="GO" id="GO:0016758">
    <property type="term" value="F:hexosyltransferase activity"/>
    <property type="evidence" value="ECO:0007669"/>
    <property type="project" value="TreeGrafter"/>
</dbReference>
<sequence length="387" mass="44529">MKILFLSFYFAPDLCAGSFRSNALIDKLKEYDVEIVIVTTKPNRYSDFSVEAEDFEQQDNVTIHRVQLPNHNSGMFDQVRAFLKYYKKTIDITKNQDYDMVFATSSRLFTAFLGSRVSRKKNIPLYLDIRDIFVDTIKDVLPRKLAWFFKPIFSFVEGYSFKRARHINLVSKGFRDYFEYRYPDVNYSWFTNGIDDSFLEASWDYKKVKKDILNIVYAGNIGEGQGLHRIIPELAIKLAGKAKIKIIGSGGRLAQLEEVTKSLTNVKICKPVERSKLIEEYQQADVLFLHLNAYPAFEKVLPSKVFEYAATGKPILAGVAGYSAGYIKNRISNARVFYPTDASMACEELEKLSLMPIDRSAFNTKYSRAVIMQSMARDIHEFSLREC</sequence>
<name>A0A7W2FR76_9VIBR</name>
<dbReference type="PANTHER" id="PTHR45947:SF3">
    <property type="entry name" value="SULFOQUINOVOSYL TRANSFERASE SQD2"/>
    <property type="match status" value="1"/>
</dbReference>
<accession>A0A7W2FR76</accession>
<dbReference type="RefSeq" id="WP_182108813.1">
    <property type="nucleotide sequence ID" value="NZ_JACFYF010000005.1"/>
</dbReference>
<reference evidence="3 4" key="1">
    <citation type="submission" date="2020-07" db="EMBL/GenBank/DDBJ databases">
        <title>Vibrio marinisediminis sp. nov., isolated from marine sediment.</title>
        <authorList>
            <person name="Ji X."/>
        </authorList>
    </citation>
    <scope>NUCLEOTIDE SEQUENCE [LARGE SCALE GENOMIC DNA]</scope>
    <source>
        <strain evidence="3 4">404</strain>
    </source>
</reference>
<dbReference type="CDD" id="cd03794">
    <property type="entry name" value="GT4_WbuB-like"/>
    <property type="match status" value="1"/>
</dbReference>
<dbReference type="PANTHER" id="PTHR45947">
    <property type="entry name" value="SULFOQUINOVOSYL TRANSFERASE SQD2"/>
    <property type="match status" value="1"/>
</dbReference>
<comment type="caution">
    <text evidence="3">The sequence shown here is derived from an EMBL/GenBank/DDBJ whole genome shotgun (WGS) entry which is preliminary data.</text>
</comment>
<feature type="domain" description="Glycosyltransferase subfamily 4-like N-terminal" evidence="2">
    <location>
        <begin position="24"/>
        <end position="179"/>
    </location>
</feature>
<dbReference type="AlphaFoldDB" id="A0A7W2FR76"/>
<feature type="domain" description="Glycosyl transferase family 1" evidence="1">
    <location>
        <begin position="213"/>
        <end position="363"/>
    </location>
</feature>
<keyword evidence="4" id="KW-1185">Reference proteome</keyword>
<dbReference type="Proteomes" id="UP000571701">
    <property type="component" value="Unassembled WGS sequence"/>
</dbReference>
<dbReference type="InterPro" id="IPR050194">
    <property type="entry name" value="Glycosyltransferase_grp1"/>
</dbReference>
<evidence type="ECO:0000313" key="4">
    <source>
        <dbReference type="Proteomes" id="UP000571701"/>
    </source>
</evidence>
<protein>
    <submittedName>
        <fullName evidence="3">Glycosyltransferase family 4 protein</fullName>
    </submittedName>
</protein>
<dbReference type="Gene3D" id="3.40.50.2000">
    <property type="entry name" value="Glycogen Phosphorylase B"/>
    <property type="match status" value="2"/>
</dbReference>
<dbReference type="SUPFAM" id="SSF53756">
    <property type="entry name" value="UDP-Glycosyltransferase/glycogen phosphorylase"/>
    <property type="match status" value="1"/>
</dbReference>